<gene>
    <name evidence="1" type="ORF">A2V97_04595</name>
</gene>
<accession>A0A1F7XP43</accession>
<dbReference type="EMBL" id="MGFX01000001">
    <property type="protein sequence ID" value="OGM16015.1"/>
    <property type="molecule type" value="Genomic_DNA"/>
</dbReference>
<name>A0A1F7XP43_9BACT</name>
<proteinExistence type="predicted"/>
<protein>
    <submittedName>
        <fullName evidence="1">Uncharacterized protein</fullName>
    </submittedName>
</protein>
<dbReference type="STRING" id="1802485.A2V97_04595"/>
<sequence length="79" mass="9032">MSKVWEGTQEWEQWALVGIACPMEWELGTRLVIAGREWTCMDHGGATVYQDDIPWIDMLTPELLFPHGTIVEATIYPPN</sequence>
<reference evidence="1 2" key="1">
    <citation type="journal article" date="2016" name="Nat. Commun.">
        <title>Thousands of microbial genomes shed light on interconnected biogeochemical processes in an aquifer system.</title>
        <authorList>
            <person name="Anantharaman K."/>
            <person name="Brown C.T."/>
            <person name="Hug L.A."/>
            <person name="Sharon I."/>
            <person name="Castelle C.J."/>
            <person name="Probst A.J."/>
            <person name="Thomas B.C."/>
            <person name="Singh A."/>
            <person name="Wilkins M.J."/>
            <person name="Karaoz U."/>
            <person name="Brodie E.L."/>
            <person name="Williams K.H."/>
            <person name="Hubbard S.S."/>
            <person name="Banfield J.F."/>
        </authorList>
    </citation>
    <scope>NUCLEOTIDE SEQUENCE [LARGE SCALE GENOMIC DNA]</scope>
</reference>
<organism evidence="1 2">
    <name type="scientific">Candidatus Woesebacteria bacterium RBG_16_42_24</name>
    <dbReference type="NCBI Taxonomy" id="1802485"/>
    <lineage>
        <taxon>Bacteria</taxon>
        <taxon>Candidatus Woeseibacteriota</taxon>
    </lineage>
</organism>
<evidence type="ECO:0000313" key="2">
    <source>
        <dbReference type="Proteomes" id="UP000177382"/>
    </source>
</evidence>
<dbReference type="Proteomes" id="UP000177382">
    <property type="component" value="Unassembled WGS sequence"/>
</dbReference>
<evidence type="ECO:0000313" key="1">
    <source>
        <dbReference type="EMBL" id="OGM16015.1"/>
    </source>
</evidence>
<comment type="caution">
    <text evidence="1">The sequence shown here is derived from an EMBL/GenBank/DDBJ whole genome shotgun (WGS) entry which is preliminary data.</text>
</comment>
<dbReference type="AlphaFoldDB" id="A0A1F7XP43"/>